<feature type="compositionally biased region" description="Basic and acidic residues" evidence="3">
    <location>
        <begin position="216"/>
        <end position="226"/>
    </location>
</feature>
<dbReference type="PRINTS" id="PR00455">
    <property type="entry name" value="HTHTETR"/>
</dbReference>
<evidence type="ECO:0000313" key="5">
    <source>
        <dbReference type="EMBL" id="TCC35240.1"/>
    </source>
</evidence>
<feature type="domain" description="HTH tetR-type" evidence="4">
    <location>
        <begin position="252"/>
        <end position="312"/>
    </location>
</feature>
<evidence type="ECO:0000259" key="4">
    <source>
        <dbReference type="PROSITE" id="PS50977"/>
    </source>
</evidence>
<gene>
    <name evidence="5" type="ORF">E0H50_14955</name>
</gene>
<dbReference type="PANTHER" id="PTHR30055:SF235">
    <property type="entry name" value="TRANSCRIPTIONAL REGULATORY PROTEIN"/>
    <property type="match status" value="1"/>
</dbReference>
<evidence type="ECO:0000313" key="6">
    <source>
        <dbReference type="Proteomes" id="UP000292695"/>
    </source>
</evidence>
<dbReference type="InterPro" id="IPR009057">
    <property type="entry name" value="Homeodomain-like_sf"/>
</dbReference>
<feature type="region of interest" description="Disordered" evidence="3">
    <location>
        <begin position="171"/>
        <end position="251"/>
    </location>
</feature>
<dbReference type="GO" id="GO:0003700">
    <property type="term" value="F:DNA-binding transcription factor activity"/>
    <property type="evidence" value="ECO:0007669"/>
    <property type="project" value="TreeGrafter"/>
</dbReference>
<feature type="compositionally biased region" description="Low complexity" evidence="3">
    <location>
        <begin position="231"/>
        <end position="242"/>
    </location>
</feature>
<dbReference type="SUPFAM" id="SSF46689">
    <property type="entry name" value="Homeodomain-like"/>
    <property type="match status" value="1"/>
</dbReference>
<feature type="region of interest" description="Disordered" evidence="3">
    <location>
        <begin position="102"/>
        <end position="152"/>
    </location>
</feature>
<feature type="compositionally biased region" description="Basic and acidic residues" evidence="3">
    <location>
        <begin position="136"/>
        <end position="150"/>
    </location>
</feature>
<feature type="compositionally biased region" description="Basic and acidic residues" evidence="3">
    <location>
        <begin position="114"/>
        <end position="124"/>
    </location>
</feature>
<dbReference type="AlphaFoldDB" id="A0A4R0IRG7"/>
<evidence type="ECO:0000256" key="1">
    <source>
        <dbReference type="ARBA" id="ARBA00023125"/>
    </source>
</evidence>
<dbReference type="Pfam" id="PF17920">
    <property type="entry name" value="TetR_C_16"/>
    <property type="match status" value="1"/>
</dbReference>
<feature type="DNA-binding region" description="H-T-H motif" evidence="2">
    <location>
        <begin position="275"/>
        <end position="294"/>
    </location>
</feature>
<dbReference type="GO" id="GO:0000976">
    <property type="term" value="F:transcription cis-regulatory region binding"/>
    <property type="evidence" value="ECO:0007669"/>
    <property type="project" value="TreeGrafter"/>
</dbReference>
<keyword evidence="6" id="KW-1185">Reference proteome</keyword>
<dbReference type="Pfam" id="PF00440">
    <property type="entry name" value="TetR_N"/>
    <property type="match status" value="1"/>
</dbReference>
<dbReference type="PANTHER" id="PTHR30055">
    <property type="entry name" value="HTH-TYPE TRANSCRIPTIONAL REGULATOR RUTR"/>
    <property type="match status" value="1"/>
</dbReference>
<dbReference type="SUPFAM" id="SSF48498">
    <property type="entry name" value="Tetracyclin repressor-like, C-terminal domain"/>
    <property type="match status" value="1"/>
</dbReference>
<dbReference type="InterPro" id="IPR050109">
    <property type="entry name" value="HTH-type_TetR-like_transc_reg"/>
</dbReference>
<keyword evidence="1 2" id="KW-0238">DNA-binding</keyword>
<dbReference type="PROSITE" id="PS50977">
    <property type="entry name" value="HTH_TETR_2"/>
    <property type="match status" value="1"/>
</dbReference>
<evidence type="ECO:0000256" key="2">
    <source>
        <dbReference type="PROSITE-ProRule" id="PRU00335"/>
    </source>
</evidence>
<evidence type="ECO:0000256" key="3">
    <source>
        <dbReference type="SAM" id="MobiDB-lite"/>
    </source>
</evidence>
<organism evidence="5 6">
    <name type="scientific">Kribbella sindirgiensis</name>
    <dbReference type="NCBI Taxonomy" id="1124744"/>
    <lineage>
        <taxon>Bacteria</taxon>
        <taxon>Bacillati</taxon>
        <taxon>Actinomycetota</taxon>
        <taxon>Actinomycetes</taxon>
        <taxon>Propionibacteriales</taxon>
        <taxon>Kribbellaceae</taxon>
        <taxon>Kribbella</taxon>
    </lineage>
</organism>
<dbReference type="InterPro" id="IPR001647">
    <property type="entry name" value="HTH_TetR"/>
</dbReference>
<proteinExistence type="predicted"/>
<protein>
    <submittedName>
        <fullName evidence="5">TetR family transcriptional regulator</fullName>
    </submittedName>
</protein>
<dbReference type="OrthoDB" id="3210235at2"/>
<name>A0A4R0IRG7_9ACTN</name>
<sequence length="426" mass="46071">MEYVGDRRTVRGRGSAGPALGLVRAADAEPARRPPCLRAPGRSLHEPRRLADRLRLLRQLALDRPAGAGADVDRLRAGRIHRGQRPVSAARRCRDGAALAGVRADLGGPRPAVHARDRVGPDGRRVRRPRLHQQQCRRDRDRRDGGECRNRRCVLGTSGADHACCAGDRNGRGERPQHVDAHDRAGDLQHDRGERARRRHDLLGRPGRARAVGVPDRVRDRGDRRAGGRRAGAADSGTAAGAGVRGDDDVTDPGRTTILRAARKAFAREPYNAVTLRGVAADAGVSAALIVKYYGSKEALFERVADFSEAAQLLLQAPNERLGEHAVRTLVEYRRANDQDLLVRVVFAAGKGDERAQIREHFRDQVTRAFAARLTGPDAGLRAALITAHLLGLGAAIAIDKTGPIAAADLDTVVALYAPAIQQLIH</sequence>
<feature type="compositionally biased region" description="Basic and acidic residues" evidence="3">
    <location>
        <begin position="171"/>
        <end position="194"/>
    </location>
</feature>
<dbReference type="InterPro" id="IPR041678">
    <property type="entry name" value="TetR_C_16"/>
</dbReference>
<dbReference type="Proteomes" id="UP000292695">
    <property type="component" value="Unassembled WGS sequence"/>
</dbReference>
<comment type="caution">
    <text evidence="5">The sequence shown here is derived from an EMBL/GenBank/DDBJ whole genome shotgun (WGS) entry which is preliminary data.</text>
</comment>
<dbReference type="Gene3D" id="1.10.357.10">
    <property type="entry name" value="Tetracycline Repressor, domain 2"/>
    <property type="match status" value="1"/>
</dbReference>
<reference evidence="5 6" key="1">
    <citation type="submission" date="2019-02" db="EMBL/GenBank/DDBJ databases">
        <title>Kribbella capetownensis sp. nov. and Kribbella speibonae sp. nov., isolated from soil.</title>
        <authorList>
            <person name="Curtis S.M."/>
            <person name="Norton I."/>
            <person name="Everest G.J."/>
            <person name="Meyers P.R."/>
        </authorList>
    </citation>
    <scope>NUCLEOTIDE SEQUENCE [LARGE SCALE GENOMIC DNA]</scope>
    <source>
        <strain evidence="5 6">DSM 27082</strain>
    </source>
</reference>
<accession>A0A4R0IRG7</accession>
<dbReference type="EMBL" id="SJKA01000004">
    <property type="protein sequence ID" value="TCC35240.1"/>
    <property type="molecule type" value="Genomic_DNA"/>
</dbReference>
<dbReference type="InterPro" id="IPR036271">
    <property type="entry name" value="Tet_transcr_reg_TetR-rel_C_sf"/>
</dbReference>